<reference evidence="8" key="1">
    <citation type="submission" date="2025-08" db="UniProtKB">
        <authorList>
            <consortium name="RefSeq"/>
        </authorList>
    </citation>
    <scope>IDENTIFICATION</scope>
</reference>
<dbReference type="FunCoup" id="A0A6P7YQ35">
    <property type="interactions" value="434"/>
</dbReference>
<dbReference type="GO" id="GO:0005886">
    <property type="term" value="C:plasma membrane"/>
    <property type="evidence" value="ECO:0007669"/>
    <property type="project" value="TreeGrafter"/>
</dbReference>
<dbReference type="CTD" id="27112"/>
<evidence type="ECO:0000256" key="5">
    <source>
        <dbReference type="ARBA" id="ARBA00023180"/>
    </source>
</evidence>
<comment type="subcellular location">
    <subcellularLocation>
        <location evidence="1">Membrane</location>
        <topology evidence="1">Multi-pass membrane protein</topology>
    </subcellularLocation>
</comment>
<keyword evidence="4" id="KW-0472">Membrane</keyword>
<keyword evidence="7" id="KW-1185">Reference proteome</keyword>
<dbReference type="InParanoid" id="A0A6P7YQ35"/>
<dbReference type="Proteomes" id="UP000515156">
    <property type="component" value="Chromosome 7"/>
</dbReference>
<dbReference type="GO" id="GO:0098703">
    <property type="term" value="P:calcium ion import across plasma membrane"/>
    <property type="evidence" value="ECO:0007669"/>
    <property type="project" value="TreeGrafter"/>
</dbReference>
<evidence type="ECO:0000313" key="7">
    <source>
        <dbReference type="Proteomes" id="UP000515156"/>
    </source>
</evidence>
<sequence>MIRGAWMYPREDDAVVKICCAPRQNDKPCADSERAQKWRMSLASLLFFTVLLSDHLWLCAGAKLSKAFSSQAAPWGEAGRLVLGDLAAPQLGTSWDTFLSNLTKSAAPIPLCTGARGASHLDSACSKLSASLASSSPSSSSRRNFFKAYLGNFSLAFCDTYTMADLLLGTASPESLNCSLEKEWGPSEQELCSSCVQAYQTLDQHAQEKYEEFDSVLDKFLQGDEYSVRSCMGDCKAVYKAWLCSEYFNVTQEQCRHRIPCKQYCLEVQTRCPFMLPDTSDLIYGGLPGFICTGLLENQLSSEEAECCDVRWRSCDPPADSDYNASTKSADSELFYYHHNPSHHQHHHHRYHHLHHYHHHHHHPSLLPVSAGSRLSNSKLRLCVLVLMLLHTMASFSTVQNNNGVSLEALPTLDENMTREE</sequence>
<dbReference type="OrthoDB" id="10047996at2759"/>
<organism evidence="7 8">
    <name type="scientific">Microcaecilia unicolor</name>
    <dbReference type="NCBI Taxonomy" id="1415580"/>
    <lineage>
        <taxon>Eukaryota</taxon>
        <taxon>Metazoa</taxon>
        <taxon>Chordata</taxon>
        <taxon>Craniata</taxon>
        <taxon>Vertebrata</taxon>
        <taxon>Euteleostomi</taxon>
        <taxon>Amphibia</taxon>
        <taxon>Gymnophiona</taxon>
        <taxon>Siphonopidae</taxon>
        <taxon>Microcaecilia</taxon>
    </lineage>
</organism>
<keyword evidence="2 8" id="KW-0812">Transmembrane</keyword>
<evidence type="ECO:0000256" key="4">
    <source>
        <dbReference type="ARBA" id="ARBA00023136"/>
    </source>
</evidence>
<evidence type="ECO:0000256" key="2">
    <source>
        <dbReference type="ARBA" id="ARBA00022692"/>
    </source>
</evidence>
<keyword evidence="5" id="KW-0325">Glycoprotein</keyword>
<keyword evidence="3" id="KW-1133">Transmembrane helix</keyword>
<dbReference type="AlphaFoldDB" id="A0A6P7YQ35"/>
<dbReference type="PANTHER" id="PTHR15819">
    <property type="entry name" value="TRANSMEMBRANE PROTEIN FAM155"/>
    <property type="match status" value="1"/>
</dbReference>
<proteinExistence type="inferred from homology"/>
<accession>A0A6P7YQ35</accession>
<name>A0A6P7YQ35_9AMPH</name>
<dbReference type="RefSeq" id="XP_030065355.1">
    <property type="nucleotide sequence ID" value="XM_030209495.1"/>
</dbReference>
<dbReference type="GO" id="GO:0015275">
    <property type="term" value="F:stretch-activated, monoatomic cation-selective, calcium channel activity"/>
    <property type="evidence" value="ECO:0007669"/>
    <property type="project" value="TreeGrafter"/>
</dbReference>
<evidence type="ECO:0000256" key="1">
    <source>
        <dbReference type="ARBA" id="ARBA00004141"/>
    </source>
</evidence>
<dbReference type="InterPro" id="IPR055288">
    <property type="entry name" value="NALCN_aux_factor_1/2"/>
</dbReference>
<evidence type="ECO:0000256" key="6">
    <source>
        <dbReference type="ARBA" id="ARBA00029445"/>
    </source>
</evidence>
<dbReference type="GeneID" id="115474156"/>
<evidence type="ECO:0000313" key="8">
    <source>
        <dbReference type="RefSeq" id="XP_030065355.1"/>
    </source>
</evidence>
<protein>
    <submittedName>
        <fullName evidence="8">LOW QUALITY PROTEIN: transmembrane protein FAM155B</fullName>
    </submittedName>
</protein>
<gene>
    <name evidence="8" type="primary">FAM155B</name>
</gene>
<comment type="similarity">
    <text evidence="6">Belongs to the NALF family.</text>
</comment>
<evidence type="ECO:0000256" key="3">
    <source>
        <dbReference type="ARBA" id="ARBA00022989"/>
    </source>
</evidence>
<dbReference type="KEGG" id="muo:115474156"/>
<dbReference type="PANTHER" id="PTHR15819:SF8">
    <property type="entry name" value="NALCN CHANNEL AUXILIARY FACTOR 2"/>
    <property type="match status" value="1"/>
</dbReference>